<sequence>MTSSSYSLTTSKREPSLVSNTKLDLLADVANKVIDIAREVILRHYLARGNVFNTSDTIFLCWKSIVAEVDTAMIFIILKDLPCHTVYSKLSVWSNCDGTVVPEFVWVLDPINGTPSGLLPTFGTLIAVLHNGKPVIGCINNPIAGIKTVGRRDCITTRNGVHVRSRVCENLGQAYVDIKDPDYNNDAKVAYGLLAYKVGETFFNGTCVTYTELAAGMLQIVVDSAVDPCSFLGLIPMVEGAGGIITDQLSWQPSPASSIPKDGFNVVASADPRMHQQIISQIS</sequence>
<keyword evidence="4" id="KW-0378">Hydrolase</keyword>
<dbReference type="GO" id="GO:0046872">
    <property type="term" value="F:metal ion binding"/>
    <property type="evidence" value="ECO:0007669"/>
    <property type="project" value="UniProtKB-KW"/>
</dbReference>
<dbReference type="AlphaFoldDB" id="A0A9J5ZF92"/>
<dbReference type="InterPro" id="IPR000760">
    <property type="entry name" value="Inositol_monophosphatase-like"/>
</dbReference>
<proteinExistence type="inferred from homology"/>
<dbReference type="PANTHER" id="PTHR43200">
    <property type="entry name" value="PHOSPHATASE"/>
    <property type="match status" value="1"/>
</dbReference>
<comment type="cofactor">
    <cofactor evidence="1 6">
        <name>Mg(2+)</name>
        <dbReference type="ChEBI" id="CHEBI:18420"/>
    </cofactor>
</comment>
<gene>
    <name evidence="7" type="ORF">H5410_021785</name>
</gene>
<feature type="binding site" evidence="6">
    <location>
        <position position="109"/>
    </location>
    <ligand>
        <name>Mg(2+)</name>
        <dbReference type="ChEBI" id="CHEBI:18420"/>
        <label>1</label>
        <note>catalytic</note>
    </ligand>
</feature>
<dbReference type="Gene3D" id="3.40.190.80">
    <property type="match status" value="1"/>
</dbReference>
<evidence type="ECO:0000256" key="6">
    <source>
        <dbReference type="PIRSR" id="PIRSR600760-2"/>
    </source>
</evidence>
<dbReference type="SUPFAM" id="SSF56655">
    <property type="entry name" value="Carbohydrate phosphatase"/>
    <property type="match status" value="1"/>
</dbReference>
<evidence type="ECO:0008006" key="9">
    <source>
        <dbReference type="Google" id="ProtNLM"/>
    </source>
</evidence>
<dbReference type="GO" id="GO:0000105">
    <property type="term" value="P:L-histidine biosynthetic process"/>
    <property type="evidence" value="ECO:0007669"/>
    <property type="project" value="TreeGrafter"/>
</dbReference>
<evidence type="ECO:0000256" key="3">
    <source>
        <dbReference type="ARBA" id="ARBA00022723"/>
    </source>
</evidence>
<comment type="similarity">
    <text evidence="2">Belongs to the inositol monophosphatase superfamily.</text>
</comment>
<dbReference type="InterPro" id="IPR051090">
    <property type="entry name" value="Inositol_monoP_superfamily"/>
</dbReference>
<evidence type="ECO:0000256" key="4">
    <source>
        <dbReference type="ARBA" id="ARBA00022801"/>
    </source>
</evidence>
<evidence type="ECO:0000313" key="8">
    <source>
        <dbReference type="Proteomes" id="UP000824120"/>
    </source>
</evidence>
<organism evidence="7 8">
    <name type="scientific">Solanum commersonii</name>
    <name type="common">Commerson's wild potato</name>
    <name type="synonym">Commerson's nightshade</name>
    <dbReference type="NCBI Taxonomy" id="4109"/>
    <lineage>
        <taxon>Eukaryota</taxon>
        <taxon>Viridiplantae</taxon>
        <taxon>Streptophyta</taxon>
        <taxon>Embryophyta</taxon>
        <taxon>Tracheophyta</taxon>
        <taxon>Spermatophyta</taxon>
        <taxon>Magnoliopsida</taxon>
        <taxon>eudicotyledons</taxon>
        <taxon>Gunneridae</taxon>
        <taxon>Pentapetalae</taxon>
        <taxon>asterids</taxon>
        <taxon>lamiids</taxon>
        <taxon>Solanales</taxon>
        <taxon>Solanaceae</taxon>
        <taxon>Solanoideae</taxon>
        <taxon>Solaneae</taxon>
        <taxon>Solanum</taxon>
    </lineage>
</organism>
<dbReference type="Gene3D" id="3.30.540.10">
    <property type="entry name" value="Fructose-1,6-Bisphosphatase, subunit A, domain 1"/>
    <property type="match status" value="1"/>
</dbReference>
<dbReference type="OrthoDB" id="1301902at2759"/>
<keyword evidence="8" id="KW-1185">Reference proteome</keyword>
<evidence type="ECO:0000313" key="7">
    <source>
        <dbReference type="EMBL" id="KAG5610504.1"/>
    </source>
</evidence>
<evidence type="ECO:0000256" key="2">
    <source>
        <dbReference type="ARBA" id="ARBA00009759"/>
    </source>
</evidence>
<name>A0A9J5ZF92_SOLCO</name>
<reference evidence="7 8" key="1">
    <citation type="submission" date="2020-09" db="EMBL/GenBank/DDBJ databases">
        <title>De no assembly of potato wild relative species, Solanum commersonii.</title>
        <authorList>
            <person name="Cho K."/>
        </authorList>
    </citation>
    <scope>NUCLEOTIDE SEQUENCE [LARGE SCALE GENOMIC DNA]</scope>
    <source>
        <strain evidence="7">LZ3.2</strain>
        <tissue evidence="7">Leaf</tissue>
    </source>
</reference>
<dbReference type="GO" id="GO:0016791">
    <property type="term" value="F:phosphatase activity"/>
    <property type="evidence" value="ECO:0007669"/>
    <property type="project" value="UniProtKB-ARBA"/>
</dbReference>
<feature type="binding site" evidence="6">
    <location>
        <position position="111"/>
    </location>
    <ligand>
        <name>Mg(2+)</name>
        <dbReference type="ChEBI" id="CHEBI:18420"/>
        <label>1</label>
        <note>catalytic</note>
    </ligand>
</feature>
<dbReference type="Proteomes" id="UP000824120">
    <property type="component" value="Chromosome 4"/>
</dbReference>
<protein>
    <recommendedName>
        <fullName evidence="9">Inositol monophosphatase</fullName>
    </recommendedName>
</protein>
<evidence type="ECO:0000256" key="1">
    <source>
        <dbReference type="ARBA" id="ARBA00001946"/>
    </source>
</evidence>
<accession>A0A9J5ZF92</accession>
<dbReference type="PANTHER" id="PTHR43200:SF6">
    <property type="entry name" value="3'(2'),5'-BISPHOSPHATE NUCLEOTIDASE"/>
    <property type="match status" value="1"/>
</dbReference>
<dbReference type="Pfam" id="PF00459">
    <property type="entry name" value="Inositol_P"/>
    <property type="match status" value="1"/>
</dbReference>
<keyword evidence="3 6" id="KW-0479">Metal-binding</keyword>
<comment type="caution">
    <text evidence="7">The sequence shown here is derived from an EMBL/GenBank/DDBJ whole genome shotgun (WGS) entry which is preliminary data.</text>
</comment>
<dbReference type="EMBL" id="JACXVP010000004">
    <property type="protein sequence ID" value="KAG5610504.1"/>
    <property type="molecule type" value="Genomic_DNA"/>
</dbReference>
<evidence type="ECO:0000256" key="5">
    <source>
        <dbReference type="ARBA" id="ARBA00022842"/>
    </source>
</evidence>
<keyword evidence="5 6" id="KW-0460">Magnesium</keyword>